<sequence length="202" mass="24076">MVFFSKSHLYPFHWEHVINAFWNKYPNDLQFHVRRVDIINFDFDEKNKILYTKRLFSLKYNSPKLLERIIGSNLTGIATEETMCNFNKRKLIANGSNYSFNNIFSIRETCTFTPSNENSESTLYTQDITFKLFQRKNKFKWINKLFENAVIQSFNEKSLSGIKAMYIQIDKIKSLLNHENKVKKSIYESPSFFIPNCLYKKI</sequence>
<dbReference type="InterPro" id="IPR006797">
    <property type="entry name" value="PRELI/MSF1_dom"/>
</dbReference>
<dbReference type="RefSeq" id="XP_028876313.1">
    <property type="nucleotide sequence ID" value="XM_029018839.1"/>
</dbReference>
<dbReference type="OrthoDB" id="407630at2759"/>
<accession>A0A1J4MM10</accession>
<dbReference type="InterPro" id="IPR037365">
    <property type="entry name" value="Slowmo/Ups"/>
</dbReference>
<evidence type="ECO:0000259" key="1">
    <source>
        <dbReference type="PROSITE" id="PS50904"/>
    </source>
</evidence>
<comment type="caution">
    <text evidence="2">The sequence shown here is derived from an EMBL/GenBank/DDBJ whole genome shotgun (WGS) entry which is preliminary data.</text>
</comment>
<feature type="domain" description="PRELI/MSF1" evidence="1">
    <location>
        <begin position="1"/>
        <end position="177"/>
    </location>
</feature>
<dbReference type="GeneID" id="39978618"/>
<dbReference type="Proteomes" id="UP000186176">
    <property type="component" value="Unassembled WGS sequence"/>
</dbReference>
<dbReference type="EMBL" id="LRBP01000001">
    <property type="protein sequence ID" value="OII75306.1"/>
    <property type="molecule type" value="Genomic_DNA"/>
</dbReference>
<dbReference type="Pfam" id="PF04707">
    <property type="entry name" value="PRELI"/>
    <property type="match status" value="1"/>
</dbReference>
<gene>
    <name evidence="2" type="ORF">cubi_01827</name>
</gene>
<dbReference type="PROSITE" id="PS50904">
    <property type="entry name" value="PRELI_MSF1"/>
    <property type="match status" value="1"/>
</dbReference>
<dbReference type="AlphaFoldDB" id="A0A1J4MM10"/>
<name>A0A1J4MM10_9CRYT</name>
<protein>
    <recommendedName>
        <fullName evidence="1">PRELI/MSF1 domain-containing protein</fullName>
    </recommendedName>
</protein>
<organism evidence="2 3">
    <name type="scientific">Cryptosporidium ubiquitum</name>
    <dbReference type="NCBI Taxonomy" id="857276"/>
    <lineage>
        <taxon>Eukaryota</taxon>
        <taxon>Sar</taxon>
        <taxon>Alveolata</taxon>
        <taxon>Apicomplexa</taxon>
        <taxon>Conoidasida</taxon>
        <taxon>Coccidia</taxon>
        <taxon>Eucoccidiorida</taxon>
        <taxon>Eimeriorina</taxon>
        <taxon>Cryptosporidiidae</taxon>
        <taxon>Cryptosporidium</taxon>
    </lineage>
</organism>
<dbReference type="VEuPathDB" id="CryptoDB:cubi_01827"/>
<keyword evidence="3" id="KW-1185">Reference proteome</keyword>
<evidence type="ECO:0000313" key="3">
    <source>
        <dbReference type="Proteomes" id="UP000186176"/>
    </source>
</evidence>
<dbReference type="PANTHER" id="PTHR11158">
    <property type="entry name" value="MSF1/PX19 RELATED"/>
    <property type="match status" value="1"/>
</dbReference>
<reference evidence="2 3" key="1">
    <citation type="submission" date="2016-10" db="EMBL/GenBank/DDBJ databases">
        <title>Reductive evolution of mitochondrial metabolism and differential evolution of invasion-related proteins in Cryptosporidium.</title>
        <authorList>
            <person name="Liu S."/>
            <person name="Roellig D.M."/>
            <person name="Guo Y."/>
            <person name="Li N."/>
            <person name="Frace M.A."/>
            <person name="Tang K."/>
            <person name="Zhang L."/>
            <person name="Feng Y."/>
            <person name="Xiao L."/>
        </authorList>
    </citation>
    <scope>NUCLEOTIDE SEQUENCE [LARGE SCALE GENOMIC DNA]</scope>
    <source>
        <strain evidence="2">39726</strain>
    </source>
</reference>
<proteinExistence type="predicted"/>
<dbReference type="GO" id="GO:0005758">
    <property type="term" value="C:mitochondrial intermembrane space"/>
    <property type="evidence" value="ECO:0007669"/>
    <property type="project" value="InterPro"/>
</dbReference>
<evidence type="ECO:0000313" key="2">
    <source>
        <dbReference type="EMBL" id="OII75306.1"/>
    </source>
</evidence>